<name>A0ABT3SHM3_9MYCO</name>
<evidence type="ECO:0000313" key="2">
    <source>
        <dbReference type="EMBL" id="MCX2939030.1"/>
    </source>
</evidence>
<gene>
    <name evidence="2" type="ORF">ORI27_20230</name>
</gene>
<sequence length="43" mass="4563">MTRPHAEPPLAPIVELPRADAAGPDESAGQDDVGEQVTIVLLW</sequence>
<evidence type="ECO:0000256" key="1">
    <source>
        <dbReference type="SAM" id="MobiDB-lite"/>
    </source>
</evidence>
<keyword evidence="3" id="KW-1185">Reference proteome</keyword>
<feature type="region of interest" description="Disordered" evidence="1">
    <location>
        <begin position="1"/>
        <end position="33"/>
    </location>
</feature>
<organism evidence="2 3">
    <name type="scientific">Mycobacterium pinniadriaticum</name>
    <dbReference type="NCBI Taxonomy" id="2994102"/>
    <lineage>
        <taxon>Bacteria</taxon>
        <taxon>Bacillati</taxon>
        <taxon>Actinomycetota</taxon>
        <taxon>Actinomycetes</taxon>
        <taxon>Mycobacteriales</taxon>
        <taxon>Mycobacteriaceae</taxon>
        <taxon>Mycobacterium</taxon>
    </lineage>
</organism>
<dbReference type="EMBL" id="JAPJDO010000019">
    <property type="protein sequence ID" value="MCX2939030.1"/>
    <property type="molecule type" value="Genomic_DNA"/>
</dbReference>
<dbReference type="RefSeq" id="WP_265998711.1">
    <property type="nucleotide sequence ID" value="NZ_JAPJDN010000019.1"/>
</dbReference>
<reference evidence="2 3" key="1">
    <citation type="submission" date="2022-11" db="EMBL/GenBank/DDBJ databases">
        <title>Mycobacterium sp. nov.</title>
        <authorList>
            <person name="Papic B."/>
            <person name="Spicic S."/>
            <person name="Duvnjak S."/>
        </authorList>
    </citation>
    <scope>NUCLEOTIDE SEQUENCE [LARGE SCALE GENOMIC DNA]</scope>
    <source>
        <strain evidence="2 3">CVI_P4</strain>
    </source>
</reference>
<comment type="caution">
    <text evidence="2">The sequence shown here is derived from an EMBL/GenBank/DDBJ whole genome shotgun (WGS) entry which is preliminary data.</text>
</comment>
<proteinExistence type="predicted"/>
<accession>A0ABT3SHM3</accession>
<protein>
    <submittedName>
        <fullName evidence="2">Uncharacterized protein</fullName>
    </submittedName>
</protein>
<evidence type="ECO:0000313" key="3">
    <source>
        <dbReference type="Proteomes" id="UP001300745"/>
    </source>
</evidence>
<dbReference type="Proteomes" id="UP001300745">
    <property type="component" value="Unassembled WGS sequence"/>
</dbReference>